<feature type="transmembrane region" description="Helical" evidence="5">
    <location>
        <begin position="138"/>
        <end position="157"/>
    </location>
</feature>
<feature type="transmembrane region" description="Helical" evidence="5">
    <location>
        <begin position="31"/>
        <end position="52"/>
    </location>
</feature>
<dbReference type="Gene3D" id="1.20.1070.10">
    <property type="entry name" value="Rhodopsin 7-helix transmembrane proteins"/>
    <property type="match status" value="1"/>
</dbReference>
<evidence type="ECO:0000256" key="2">
    <source>
        <dbReference type="ARBA" id="ARBA00022692"/>
    </source>
</evidence>
<keyword evidence="3 5" id="KW-1133">Transmembrane helix</keyword>
<dbReference type="PANTHER" id="PTHR23112:SF0">
    <property type="entry name" value="TRANSMEMBRANE PROTEIN 116"/>
    <property type="match status" value="1"/>
</dbReference>
<dbReference type="GO" id="GO:0005886">
    <property type="term" value="C:plasma membrane"/>
    <property type="evidence" value="ECO:0007669"/>
    <property type="project" value="TreeGrafter"/>
</dbReference>
<dbReference type="GO" id="GO:0007189">
    <property type="term" value="P:adenylate cyclase-activating G protein-coupled receptor signaling pathway"/>
    <property type="evidence" value="ECO:0007669"/>
    <property type="project" value="TreeGrafter"/>
</dbReference>
<dbReference type="InParanoid" id="A0A1X7SW16"/>
<feature type="transmembrane region" description="Helical" evidence="5">
    <location>
        <begin position="191"/>
        <end position="214"/>
    </location>
</feature>
<evidence type="ECO:0008006" key="7">
    <source>
        <dbReference type="Google" id="ProtNLM"/>
    </source>
</evidence>
<name>A0A1X7SW16_AMPQE</name>
<dbReference type="AlphaFoldDB" id="A0A1X7SW16"/>
<dbReference type="STRING" id="400682.A0A1X7SW16"/>
<evidence type="ECO:0000256" key="3">
    <source>
        <dbReference type="ARBA" id="ARBA00022989"/>
    </source>
</evidence>
<dbReference type="PANTHER" id="PTHR23112">
    <property type="entry name" value="G PROTEIN-COUPLED RECEPTOR 157-RELATED"/>
    <property type="match status" value="1"/>
</dbReference>
<protein>
    <recommendedName>
        <fullName evidence="7">G-protein coupled receptors family 2 profile 2 domain-containing protein</fullName>
    </recommendedName>
</protein>
<keyword evidence="4 5" id="KW-0472">Membrane</keyword>
<proteinExistence type="predicted"/>
<feature type="transmembrane region" description="Helical" evidence="5">
    <location>
        <begin position="235"/>
        <end position="256"/>
    </location>
</feature>
<keyword evidence="2 5" id="KW-0812">Transmembrane</keyword>
<feature type="transmembrane region" description="Helical" evidence="5">
    <location>
        <begin position="105"/>
        <end position="126"/>
    </location>
</feature>
<dbReference type="SUPFAM" id="SSF81321">
    <property type="entry name" value="Family A G protein-coupled receptor-like"/>
    <property type="match status" value="1"/>
</dbReference>
<feature type="transmembrane region" description="Helical" evidence="5">
    <location>
        <begin position="59"/>
        <end position="78"/>
    </location>
</feature>
<evidence type="ECO:0000313" key="6">
    <source>
        <dbReference type="EnsemblMetazoa" id="Aqu2.1.06298_001"/>
    </source>
</evidence>
<evidence type="ECO:0000256" key="5">
    <source>
        <dbReference type="SAM" id="Phobius"/>
    </source>
</evidence>
<reference evidence="6" key="1">
    <citation type="submission" date="2017-05" db="UniProtKB">
        <authorList>
            <consortium name="EnsemblMetazoa"/>
        </authorList>
    </citation>
    <scope>IDENTIFICATION</scope>
</reference>
<dbReference type="EnsemblMetazoa" id="Aqu2.1.06298_001">
    <property type="protein sequence ID" value="Aqu2.1.06298_001"/>
    <property type="gene ID" value="Aqu2.1.06298"/>
</dbReference>
<sequence length="354" mass="40842">MALAEVQEDNGTDCNRSLEEFKPLVLVTSTIHSVTFILCIVAIVSLVFCRLFTLPTHRLILYLLVAILFNSFTIAVQFPNVELKIFEGEHATVCSIEGFLFGYSYWVLLLSLSMMTVHLSVMVLFPSYYNRVIKKLEAFYVLFPWLCPLLFAWIPFINDNFGFNLPLCWIKLYDDTDCSLNEEGLIMMLSIWYIEWFVVLIASDIALVIIFITMCKRAYKGTLSKDYRKALKQTLLLLVYPIEFQIFFWIVIANRLYQVLHKGNGLTWLLYVHAVIAGSGGLIASTFTLLYIFLLKKKNIQCFECCKMRVIKHETTADLLIDPADRITLYGTTVTSPTRTDLPNETEIEREYEL</sequence>
<organism evidence="6">
    <name type="scientific">Amphimedon queenslandica</name>
    <name type="common">Sponge</name>
    <dbReference type="NCBI Taxonomy" id="400682"/>
    <lineage>
        <taxon>Eukaryota</taxon>
        <taxon>Metazoa</taxon>
        <taxon>Porifera</taxon>
        <taxon>Demospongiae</taxon>
        <taxon>Heteroscleromorpha</taxon>
        <taxon>Haplosclerida</taxon>
        <taxon>Niphatidae</taxon>
        <taxon>Amphimedon</taxon>
    </lineage>
</organism>
<evidence type="ECO:0000256" key="4">
    <source>
        <dbReference type="ARBA" id="ARBA00023136"/>
    </source>
</evidence>
<comment type="subcellular location">
    <subcellularLocation>
        <location evidence="1">Membrane</location>
        <topology evidence="1">Multi-pass membrane protein</topology>
    </subcellularLocation>
</comment>
<accession>A0A1X7SW16</accession>
<feature type="transmembrane region" description="Helical" evidence="5">
    <location>
        <begin position="268"/>
        <end position="294"/>
    </location>
</feature>
<evidence type="ECO:0000256" key="1">
    <source>
        <dbReference type="ARBA" id="ARBA00004141"/>
    </source>
</evidence>
<dbReference type="GO" id="GO:0004930">
    <property type="term" value="F:G protein-coupled receptor activity"/>
    <property type="evidence" value="ECO:0007669"/>
    <property type="project" value="TreeGrafter"/>
</dbReference>